<protein>
    <submittedName>
        <fullName evidence="1">Uncharacterized protein</fullName>
    </submittedName>
</protein>
<dbReference type="Proteomes" id="UP000194546">
    <property type="component" value="Unassembled WGS sequence"/>
</dbReference>
<name>A0A242M7C9_CABSO</name>
<sequence length="47" mass="5351">MRSRVGAAQKGKRWLAGRQMQDTCHFVRSVLSSMQTIAAIERLRYGV</sequence>
<organism evidence="1 2">
    <name type="scientific">Caballeronia sordidicola</name>
    <name type="common">Burkholderia sordidicola</name>
    <dbReference type="NCBI Taxonomy" id="196367"/>
    <lineage>
        <taxon>Bacteria</taxon>
        <taxon>Pseudomonadati</taxon>
        <taxon>Pseudomonadota</taxon>
        <taxon>Betaproteobacteria</taxon>
        <taxon>Burkholderiales</taxon>
        <taxon>Burkholderiaceae</taxon>
        <taxon>Caballeronia</taxon>
    </lineage>
</organism>
<reference evidence="1 2" key="1">
    <citation type="submission" date="2017-03" db="EMBL/GenBank/DDBJ databases">
        <title>Genome analysis of strain PAMC 26510.</title>
        <authorList>
            <person name="Oh H.-M."/>
            <person name="Yang J.-A."/>
        </authorList>
    </citation>
    <scope>NUCLEOTIDE SEQUENCE [LARGE SCALE GENOMIC DNA]</scope>
    <source>
        <strain evidence="1 2">PAMC 26510</strain>
    </source>
</reference>
<comment type="caution">
    <text evidence="1">The sequence shown here is derived from an EMBL/GenBank/DDBJ whole genome shotgun (WGS) entry which is preliminary data.</text>
</comment>
<gene>
    <name evidence="1" type="ORF">PAMC26510_31950</name>
</gene>
<evidence type="ECO:0000313" key="1">
    <source>
        <dbReference type="EMBL" id="OTP67061.1"/>
    </source>
</evidence>
<evidence type="ECO:0000313" key="2">
    <source>
        <dbReference type="Proteomes" id="UP000194546"/>
    </source>
</evidence>
<accession>A0A242M7C9</accession>
<dbReference type="AlphaFoldDB" id="A0A242M7C9"/>
<dbReference type="EMBL" id="NBTY01000198">
    <property type="protein sequence ID" value="OTP67061.1"/>
    <property type="molecule type" value="Genomic_DNA"/>
</dbReference>
<proteinExistence type="predicted"/>